<evidence type="ECO:0000256" key="2">
    <source>
        <dbReference type="ARBA" id="ARBA00023125"/>
    </source>
</evidence>
<proteinExistence type="predicted"/>
<dbReference type="Pfam" id="PF00356">
    <property type="entry name" value="LacI"/>
    <property type="match status" value="1"/>
</dbReference>
<dbReference type="InterPro" id="IPR000843">
    <property type="entry name" value="HTH_LacI"/>
</dbReference>
<dbReference type="Gene3D" id="3.40.50.2300">
    <property type="match status" value="2"/>
</dbReference>
<dbReference type="Gene3D" id="1.10.260.40">
    <property type="entry name" value="lambda repressor-like DNA-binding domains"/>
    <property type="match status" value="1"/>
</dbReference>
<reference evidence="5" key="1">
    <citation type="submission" date="2020-05" db="EMBL/GenBank/DDBJ databases">
        <authorList>
            <person name="Chiriac C."/>
            <person name="Salcher M."/>
            <person name="Ghai R."/>
            <person name="Kavagutti S V."/>
        </authorList>
    </citation>
    <scope>NUCLEOTIDE SEQUENCE</scope>
</reference>
<evidence type="ECO:0000259" key="4">
    <source>
        <dbReference type="PROSITE" id="PS50932"/>
    </source>
</evidence>
<dbReference type="PRINTS" id="PR00036">
    <property type="entry name" value="HTHLACI"/>
</dbReference>
<evidence type="ECO:0000313" key="5">
    <source>
        <dbReference type="EMBL" id="CAB4627811.1"/>
    </source>
</evidence>
<accession>A0A6J6IT55</accession>
<dbReference type="GO" id="GO:0000976">
    <property type="term" value="F:transcription cis-regulatory region binding"/>
    <property type="evidence" value="ECO:0007669"/>
    <property type="project" value="TreeGrafter"/>
</dbReference>
<evidence type="ECO:0000256" key="1">
    <source>
        <dbReference type="ARBA" id="ARBA00023015"/>
    </source>
</evidence>
<organism evidence="5">
    <name type="scientific">freshwater metagenome</name>
    <dbReference type="NCBI Taxonomy" id="449393"/>
    <lineage>
        <taxon>unclassified sequences</taxon>
        <taxon>metagenomes</taxon>
        <taxon>ecological metagenomes</taxon>
    </lineage>
</organism>
<dbReference type="CDD" id="cd01392">
    <property type="entry name" value="HTH_LacI"/>
    <property type="match status" value="1"/>
</dbReference>
<dbReference type="InterPro" id="IPR046335">
    <property type="entry name" value="LacI/GalR-like_sensor"/>
</dbReference>
<dbReference type="SUPFAM" id="SSF53822">
    <property type="entry name" value="Periplasmic binding protein-like I"/>
    <property type="match status" value="1"/>
</dbReference>
<dbReference type="PROSITE" id="PS00356">
    <property type="entry name" value="HTH_LACI_1"/>
    <property type="match status" value="1"/>
</dbReference>
<keyword evidence="3" id="KW-0804">Transcription</keyword>
<dbReference type="GO" id="GO:0003700">
    <property type="term" value="F:DNA-binding transcription factor activity"/>
    <property type="evidence" value="ECO:0007669"/>
    <property type="project" value="TreeGrafter"/>
</dbReference>
<dbReference type="PROSITE" id="PS50932">
    <property type="entry name" value="HTH_LACI_2"/>
    <property type="match status" value="1"/>
</dbReference>
<dbReference type="AlphaFoldDB" id="A0A6J6IT55"/>
<keyword evidence="1" id="KW-0805">Transcription regulation</keyword>
<name>A0A6J6IT55_9ZZZZ</name>
<keyword evidence="2" id="KW-0238">DNA-binding</keyword>
<feature type="domain" description="HTH lacI-type" evidence="4">
    <location>
        <begin position="8"/>
        <end position="62"/>
    </location>
</feature>
<dbReference type="PANTHER" id="PTHR30146:SF109">
    <property type="entry name" value="HTH-TYPE TRANSCRIPTIONAL REGULATOR GALS"/>
    <property type="match status" value="1"/>
</dbReference>
<gene>
    <name evidence="5" type="ORF">UFOPK2001_00327</name>
</gene>
<dbReference type="CDD" id="cd01574">
    <property type="entry name" value="PBP1_LacI"/>
    <property type="match status" value="1"/>
</dbReference>
<dbReference type="SMART" id="SM00354">
    <property type="entry name" value="HTH_LACI"/>
    <property type="match status" value="1"/>
</dbReference>
<dbReference type="EMBL" id="CAEZVN010000018">
    <property type="protein sequence ID" value="CAB4627811.1"/>
    <property type="molecule type" value="Genomic_DNA"/>
</dbReference>
<dbReference type="Pfam" id="PF13377">
    <property type="entry name" value="Peripla_BP_3"/>
    <property type="match status" value="1"/>
</dbReference>
<dbReference type="InterPro" id="IPR010982">
    <property type="entry name" value="Lambda_DNA-bd_dom_sf"/>
</dbReference>
<protein>
    <submittedName>
        <fullName evidence="5">Unannotated protein</fullName>
    </submittedName>
</protein>
<dbReference type="PANTHER" id="PTHR30146">
    <property type="entry name" value="LACI-RELATED TRANSCRIPTIONAL REPRESSOR"/>
    <property type="match status" value="1"/>
</dbReference>
<evidence type="ECO:0000256" key="3">
    <source>
        <dbReference type="ARBA" id="ARBA00023163"/>
    </source>
</evidence>
<dbReference type="InterPro" id="IPR028082">
    <property type="entry name" value="Peripla_BP_I"/>
</dbReference>
<sequence length="337" mass="36783">MTEKVRKPNIYDVAKLAGVSHQTVSRVINNADYIKEDTRSKVQSAMQELGYVPNAAARALVTAKSKIVGILVSDIVYHGPAGMMHAMEKEARRGGYFAISASVDPLDNDSIAQGIEHLRRVGIEGLVVITPQSDSVQAVERLVKDIPVVFIDSPHNSTELSAELGNYEGAKRATEHLISLGHKKIVHVAGPSEWFDSAPRVSGYSDAMKSAKLEPKVFAGDWSVPTGYEIGKNLELDQSKVTAIFAANDHLALGLMRALRQRGYDIPQRVSIIGFDDVPEAAFYEPPLTTMRPDFAELGRVAMEKMLGHITREATLSSDELIPELIVRESTALPANL</sequence>
<dbReference type="SUPFAM" id="SSF47413">
    <property type="entry name" value="lambda repressor-like DNA-binding domains"/>
    <property type="match status" value="1"/>
</dbReference>